<reference evidence="2" key="1">
    <citation type="submission" date="2015-12" db="EMBL/GenBank/DDBJ databases">
        <title>Gene expression during late stages of embryo sac development: a critical building block for successful pollen-pistil interactions.</title>
        <authorList>
            <person name="Liu Y."/>
            <person name="Joly V."/>
            <person name="Sabar M."/>
            <person name="Matton D.P."/>
        </authorList>
    </citation>
    <scope>NUCLEOTIDE SEQUENCE</scope>
</reference>
<protein>
    <submittedName>
        <fullName evidence="2">Putative ovule protein</fullName>
    </submittedName>
</protein>
<evidence type="ECO:0000313" key="2">
    <source>
        <dbReference type="EMBL" id="JAP09987.1"/>
    </source>
</evidence>
<keyword evidence="1" id="KW-0732">Signal</keyword>
<organism evidence="2">
    <name type="scientific">Solanum chacoense</name>
    <name type="common">Chaco potato</name>
    <dbReference type="NCBI Taxonomy" id="4108"/>
    <lineage>
        <taxon>Eukaryota</taxon>
        <taxon>Viridiplantae</taxon>
        <taxon>Streptophyta</taxon>
        <taxon>Embryophyta</taxon>
        <taxon>Tracheophyta</taxon>
        <taxon>Spermatophyta</taxon>
        <taxon>Magnoliopsida</taxon>
        <taxon>eudicotyledons</taxon>
        <taxon>Gunneridae</taxon>
        <taxon>Pentapetalae</taxon>
        <taxon>asterids</taxon>
        <taxon>lamiids</taxon>
        <taxon>Solanales</taxon>
        <taxon>Solanaceae</taxon>
        <taxon>Solanoideae</taxon>
        <taxon>Solaneae</taxon>
        <taxon>Solanum</taxon>
    </lineage>
</organism>
<proteinExistence type="predicted"/>
<evidence type="ECO:0000256" key="1">
    <source>
        <dbReference type="SAM" id="SignalP"/>
    </source>
</evidence>
<name>A0A0V0GPY9_SOLCH</name>
<dbReference type="EMBL" id="GEDG01033955">
    <property type="protein sequence ID" value="JAP09987.1"/>
    <property type="molecule type" value="Transcribed_RNA"/>
</dbReference>
<sequence length="100" mass="11319">MTWASAKIHTSRTAAARWAFGLFLPLKPCVYVQCTPQYTKSITGCKSVRFHVFCCIQPVYSPFLSSTYVIQIPRSVQQLSFLFQGSELELELLETIPPSQ</sequence>
<feature type="chain" id="PRO_5006865456" evidence="1">
    <location>
        <begin position="35"/>
        <end position="100"/>
    </location>
</feature>
<accession>A0A0V0GPY9</accession>
<feature type="signal peptide" evidence="1">
    <location>
        <begin position="1"/>
        <end position="34"/>
    </location>
</feature>
<dbReference type="AlphaFoldDB" id="A0A0V0GPY9"/>